<dbReference type="EMBL" id="LSDA01000010">
    <property type="protein sequence ID" value="KXB60788.1"/>
    <property type="molecule type" value="Genomic_DNA"/>
</dbReference>
<keyword evidence="2 4" id="KW-0808">Transferase</keyword>
<dbReference type="PANTHER" id="PTHR22916">
    <property type="entry name" value="GLYCOSYLTRANSFERASE"/>
    <property type="match status" value="1"/>
</dbReference>
<dbReference type="STRING" id="467210.HMPREF1866_00236"/>
<dbReference type="AlphaFoldDB" id="A0A133ZZC3"/>
<name>A0A133ZZC3_9FIRM</name>
<keyword evidence="1" id="KW-0328">Glycosyltransferase</keyword>
<comment type="caution">
    <text evidence="4">The sequence shown here is derived from an EMBL/GenBank/DDBJ whole genome shotgun (WGS) entry which is preliminary data.</text>
</comment>
<dbReference type="InterPro" id="IPR001173">
    <property type="entry name" value="Glyco_trans_2-like"/>
</dbReference>
<sequence length="339" mass="39583">MKVLSIAVPCFNSAEYMRKCIDSLLVGKDDVEILIVNDGSNKDDTAKIADEYEKKYPTICKAIHKENGGHGDAVMFGLRAATGEFFKVVDSDDYLDKKSFLEVLNKLKEFIRDKENIDMLLCNFVYDKVGVKKKKVMTYKRNLPVNKKFEWEDIKPFHTGQYILMHSVIYRRELLIENGLDLPKHTFYVDNIFVYQPLKAVKDIYYMDVNLYRYYIGREDQSVNEQVMIGRIDQQIRVTKLMLDAFNPYDVVNKKLRKYLISYLEIMMVISSILAILSKDEENLKKKDELWNYLKDHNPRLYRRIRRGALGQAMNLPGKVGRSIAVAGYRIANKLYGFN</sequence>
<dbReference type="SUPFAM" id="SSF53448">
    <property type="entry name" value="Nucleotide-diphospho-sugar transferases"/>
    <property type="match status" value="1"/>
</dbReference>
<gene>
    <name evidence="4" type="ORF">HMPREF1866_00236</name>
</gene>
<evidence type="ECO:0000259" key="3">
    <source>
        <dbReference type="Pfam" id="PF00535"/>
    </source>
</evidence>
<evidence type="ECO:0000313" key="4">
    <source>
        <dbReference type="EMBL" id="KXB60788.1"/>
    </source>
</evidence>
<evidence type="ECO:0000313" key="5">
    <source>
        <dbReference type="Proteomes" id="UP000070394"/>
    </source>
</evidence>
<dbReference type="Gene3D" id="3.90.550.10">
    <property type="entry name" value="Spore Coat Polysaccharide Biosynthesis Protein SpsA, Chain A"/>
    <property type="match status" value="1"/>
</dbReference>
<dbReference type="PATRIC" id="fig|467210.3.peg.234"/>
<dbReference type="PANTHER" id="PTHR22916:SF51">
    <property type="entry name" value="GLYCOSYLTRANSFERASE EPSH-RELATED"/>
    <property type="match status" value="1"/>
</dbReference>
<dbReference type="Proteomes" id="UP000070394">
    <property type="component" value="Unassembled WGS sequence"/>
</dbReference>
<proteinExistence type="predicted"/>
<keyword evidence="5" id="KW-1185">Reference proteome</keyword>
<dbReference type="RefSeq" id="WP_060930235.1">
    <property type="nucleotide sequence ID" value="NZ_KQ959775.1"/>
</dbReference>
<reference evidence="5" key="1">
    <citation type="submission" date="2016-01" db="EMBL/GenBank/DDBJ databases">
        <authorList>
            <person name="Mitreva M."/>
            <person name="Pepin K.H."/>
            <person name="Mihindukulasuriya K.A."/>
            <person name="Fulton R."/>
            <person name="Fronick C."/>
            <person name="O'Laughlin M."/>
            <person name="Miner T."/>
            <person name="Herter B."/>
            <person name="Rosa B.A."/>
            <person name="Cordes M."/>
            <person name="Tomlinson C."/>
            <person name="Wollam A."/>
            <person name="Palsikar V.B."/>
            <person name="Mardis E.R."/>
            <person name="Wilson R.K."/>
        </authorList>
    </citation>
    <scope>NUCLEOTIDE SEQUENCE [LARGE SCALE GENOMIC DNA]</scope>
    <source>
        <strain evidence="5">DNF00896</strain>
    </source>
</reference>
<evidence type="ECO:0000256" key="2">
    <source>
        <dbReference type="ARBA" id="ARBA00022679"/>
    </source>
</evidence>
<dbReference type="OrthoDB" id="396512at2"/>
<organism evidence="4 5">
    <name type="scientific">Lachnoanaerobaculum saburreum</name>
    <dbReference type="NCBI Taxonomy" id="467210"/>
    <lineage>
        <taxon>Bacteria</taxon>
        <taxon>Bacillati</taxon>
        <taxon>Bacillota</taxon>
        <taxon>Clostridia</taxon>
        <taxon>Lachnospirales</taxon>
        <taxon>Lachnospiraceae</taxon>
        <taxon>Lachnoanaerobaculum</taxon>
    </lineage>
</organism>
<protein>
    <submittedName>
        <fullName evidence="4">Glycosyltransferase, group 2 family protein</fullName>
    </submittedName>
</protein>
<feature type="domain" description="Glycosyltransferase 2-like" evidence="3">
    <location>
        <begin position="5"/>
        <end position="163"/>
    </location>
</feature>
<dbReference type="CDD" id="cd00761">
    <property type="entry name" value="Glyco_tranf_GTA_type"/>
    <property type="match status" value="1"/>
</dbReference>
<dbReference type="Pfam" id="PF00535">
    <property type="entry name" value="Glycos_transf_2"/>
    <property type="match status" value="1"/>
</dbReference>
<dbReference type="GO" id="GO:0016757">
    <property type="term" value="F:glycosyltransferase activity"/>
    <property type="evidence" value="ECO:0007669"/>
    <property type="project" value="UniProtKB-KW"/>
</dbReference>
<dbReference type="InterPro" id="IPR029044">
    <property type="entry name" value="Nucleotide-diphossugar_trans"/>
</dbReference>
<evidence type="ECO:0000256" key="1">
    <source>
        <dbReference type="ARBA" id="ARBA00022676"/>
    </source>
</evidence>
<accession>A0A133ZZC3</accession>